<gene>
    <name evidence="12" type="ORF">IW254_002215</name>
</gene>
<feature type="domain" description="HD Cas3-type" evidence="11">
    <location>
        <begin position="43"/>
        <end position="250"/>
    </location>
</feature>
<organism evidence="12 13">
    <name type="scientific">Corynebacterium aquatimens</name>
    <dbReference type="NCBI Taxonomy" id="1190508"/>
    <lineage>
        <taxon>Bacteria</taxon>
        <taxon>Bacillati</taxon>
        <taxon>Actinomycetota</taxon>
        <taxon>Actinomycetes</taxon>
        <taxon>Mycobacteriales</taxon>
        <taxon>Corynebacteriaceae</taxon>
        <taxon>Corynebacterium</taxon>
    </lineage>
</organism>
<dbReference type="GO" id="GO:0016787">
    <property type="term" value="F:hydrolase activity"/>
    <property type="evidence" value="ECO:0007669"/>
    <property type="project" value="UniProtKB-KW"/>
</dbReference>
<proteinExistence type="inferred from homology"/>
<dbReference type="PROSITE" id="PS51643">
    <property type="entry name" value="HD_CAS3"/>
    <property type="match status" value="1"/>
</dbReference>
<evidence type="ECO:0000259" key="10">
    <source>
        <dbReference type="PROSITE" id="PS51192"/>
    </source>
</evidence>
<dbReference type="InterPro" id="IPR050547">
    <property type="entry name" value="DEAD_box_RNA_helicases"/>
</dbReference>
<keyword evidence="7" id="KW-0347">Helicase</keyword>
<dbReference type="EC" id="3.1.-.-" evidence="12"/>
<keyword evidence="8" id="KW-0067">ATP-binding</keyword>
<dbReference type="NCBIfam" id="TIGR01596">
    <property type="entry name" value="cas3_HD"/>
    <property type="match status" value="1"/>
</dbReference>
<dbReference type="InterPro" id="IPR001650">
    <property type="entry name" value="Helicase_C-like"/>
</dbReference>
<dbReference type="InterPro" id="IPR041372">
    <property type="entry name" value="Cas3_C"/>
</dbReference>
<dbReference type="CDD" id="cd09641">
    <property type="entry name" value="Cas3''_I"/>
    <property type="match status" value="1"/>
</dbReference>
<dbReference type="InterPro" id="IPR014001">
    <property type="entry name" value="Helicase_ATP-bd"/>
</dbReference>
<dbReference type="InterPro" id="IPR006474">
    <property type="entry name" value="Helicase_Cas3_CRISPR-ass_core"/>
</dbReference>
<keyword evidence="4" id="KW-0479">Metal-binding</keyword>
<dbReference type="Proteomes" id="UP000658613">
    <property type="component" value="Unassembled WGS sequence"/>
</dbReference>
<name>A0A931E3Q2_9CORY</name>
<comment type="similarity">
    <text evidence="2">In the central section; belongs to the CRISPR-associated helicase Cas3 family.</text>
</comment>
<dbReference type="Pfam" id="PF18395">
    <property type="entry name" value="Cas3_C"/>
    <property type="match status" value="1"/>
</dbReference>
<dbReference type="InterPro" id="IPR027417">
    <property type="entry name" value="P-loop_NTPase"/>
</dbReference>
<dbReference type="EC" id="3.6.4.-" evidence="12"/>
<comment type="caution">
    <text evidence="12">The sequence shown here is derived from an EMBL/GenBank/DDBJ whole genome shotgun (WGS) entry which is preliminary data.</text>
</comment>
<evidence type="ECO:0000256" key="9">
    <source>
        <dbReference type="ARBA" id="ARBA00023118"/>
    </source>
</evidence>
<dbReference type="GO" id="GO:0003724">
    <property type="term" value="F:RNA helicase activity"/>
    <property type="evidence" value="ECO:0007669"/>
    <property type="project" value="TreeGrafter"/>
</dbReference>
<dbReference type="InterPro" id="IPR011545">
    <property type="entry name" value="DEAD/DEAH_box_helicase_dom"/>
</dbReference>
<dbReference type="NCBIfam" id="TIGR01587">
    <property type="entry name" value="cas3_core"/>
    <property type="match status" value="1"/>
</dbReference>
<evidence type="ECO:0000256" key="4">
    <source>
        <dbReference type="ARBA" id="ARBA00022723"/>
    </source>
</evidence>
<dbReference type="SUPFAM" id="SSF52540">
    <property type="entry name" value="P-loop containing nucleoside triphosphate hydrolases"/>
    <property type="match status" value="1"/>
</dbReference>
<feature type="domain" description="Helicase ATP-binding" evidence="10">
    <location>
        <begin position="318"/>
        <end position="523"/>
    </location>
</feature>
<dbReference type="InterPro" id="IPR054712">
    <property type="entry name" value="Cas3-like_dom"/>
</dbReference>
<evidence type="ECO:0000256" key="8">
    <source>
        <dbReference type="ARBA" id="ARBA00022840"/>
    </source>
</evidence>
<evidence type="ECO:0000256" key="3">
    <source>
        <dbReference type="ARBA" id="ARBA00022722"/>
    </source>
</evidence>
<evidence type="ECO:0000256" key="6">
    <source>
        <dbReference type="ARBA" id="ARBA00022801"/>
    </source>
</evidence>
<evidence type="ECO:0000313" key="13">
    <source>
        <dbReference type="Proteomes" id="UP000658613"/>
    </source>
</evidence>
<keyword evidence="3" id="KW-0540">Nuclease</keyword>
<dbReference type="GO" id="GO:0003723">
    <property type="term" value="F:RNA binding"/>
    <property type="evidence" value="ECO:0007669"/>
    <property type="project" value="TreeGrafter"/>
</dbReference>
<reference evidence="12" key="1">
    <citation type="submission" date="2020-11" db="EMBL/GenBank/DDBJ databases">
        <title>Sequencing the genomes of 1000 actinobacteria strains.</title>
        <authorList>
            <person name="Klenk H.-P."/>
        </authorList>
    </citation>
    <scope>NUCLEOTIDE SEQUENCE</scope>
    <source>
        <strain evidence="12">DSM 45632</strain>
    </source>
</reference>
<keyword evidence="9" id="KW-0051">Antiviral defense</keyword>
<dbReference type="PANTHER" id="PTHR47963">
    <property type="entry name" value="DEAD-BOX ATP-DEPENDENT RNA HELICASE 47, MITOCHONDRIAL"/>
    <property type="match status" value="1"/>
</dbReference>
<keyword evidence="6 12" id="KW-0378">Hydrolase</keyword>
<protein>
    <submittedName>
        <fullName evidence="12">CRISPR-associated endonuclease/helicase Cas3</fullName>
        <ecNumber evidence="12">3.1.-.-</ecNumber>
        <ecNumber evidence="12">3.6.4.-</ecNumber>
    </submittedName>
</protein>
<evidence type="ECO:0000256" key="5">
    <source>
        <dbReference type="ARBA" id="ARBA00022741"/>
    </source>
</evidence>
<dbReference type="AlphaFoldDB" id="A0A931E3Q2"/>
<dbReference type="SMART" id="SM00490">
    <property type="entry name" value="HELICc"/>
    <property type="match status" value="1"/>
</dbReference>
<dbReference type="Pfam" id="PF22590">
    <property type="entry name" value="Cas3-like_C_2"/>
    <property type="match status" value="1"/>
</dbReference>
<sequence length="933" mass="103169">MSGFCDAGAGGSAQVFDLQLKDLDAWLDMRSPRLSSLWAKSGDETGYLNLPQHLLDSACVAAAVYEAWVSDQLKRNLGERLGLDESELKQLYVWLAGVHDIGKGTLTFQRQVERKDGYGYLVTNVSDAGLPVDMGVLESELPKMPHGTSSGILLQSWLEAKGMPVKLSMWLASVVDAHHGMATSNELRTEIRIVLSGYPEEWSEVHSEVLDAMADLARIGPVLEKLSDRDYLMAGDAQLLTGLVVIADWIASNADSFPMMLKGGQSQRVAEGMGATDLTAPWSPFVPDLDTDRLYQRSFAWGDDQSPREIQKAMVDVVRNMERPSLVILEAETGVGKTEAALVAAHVLGAKFSSQGVYFAAPTMATANGLLDRTVLWAGHSADTGSVSSLYLAHSKNELVDSYQKVRFAGINPEEGGESNVVASSWMRGRRKGLLSNIVVGTVDQVLMLALQQRYSMLRHIALAGKIIIFDEVHSYDTYTSDYLKTALEWLAFYGVPVILMSATLPPQQREELVEAYTGNPVVERSHAYPLITVADESGLEYVTPEASPTNLEARIDIIDDDVESLTRQLEIQLADGGCALIVCNTISRAQGCYLAVKDVYPGEVELHHAGFTSRDRVKKEDRLREELGPQSHRGAGRPYRKIVVATQVAEQSLDIDADVLFTDLAPMDLLIQRIGRLHRHARPESDRPGTLRDPRVFVRGILALDPPEIEGGTEAIYDPLIVLSTLAHLPKLFTRPDDVAALVAAVYSPDNRPQEGWEDVWAEAEVESEQRKKRAHERSKTYRMPSPFDAKTMQEFFAAPSAVVSAQGSDERGAAQVRDVEPAVEVIPVIRSGDSYGPVDGSWSVHDEFDMQPWQARYLAAGTVRLPVRMTRNDRDFDDVVSRLERDTPLEWDKHYLLKGELALGLDETGRIRIGRFEVRYSEELGIEILNE</sequence>
<keyword evidence="12" id="KW-0255">Endonuclease</keyword>
<accession>A0A931E3Q2</accession>
<dbReference type="GO" id="GO:0004519">
    <property type="term" value="F:endonuclease activity"/>
    <property type="evidence" value="ECO:0007669"/>
    <property type="project" value="UniProtKB-KW"/>
</dbReference>
<dbReference type="Gene3D" id="3.40.50.300">
    <property type="entry name" value="P-loop containing nucleotide triphosphate hydrolases"/>
    <property type="match status" value="2"/>
</dbReference>
<evidence type="ECO:0000256" key="2">
    <source>
        <dbReference type="ARBA" id="ARBA00009046"/>
    </source>
</evidence>
<dbReference type="EMBL" id="JADOUE010000001">
    <property type="protein sequence ID" value="MBG6123246.1"/>
    <property type="molecule type" value="Genomic_DNA"/>
</dbReference>
<dbReference type="GO" id="GO:0005524">
    <property type="term" value="F:ATP binding"/>
    <property type="evidence" value="ECO:0007669"/>
    <property type="project" value="UniProtKB-KW"/>
</dbReference>
<dbReference type="Pfam" id="PF18019">
    <property type="entry name" value="Cas3_HD"/>
    <property type="match status" value="1"/>
</dbReference>
<evidence type="ECO:0000313" key="12">
    <source>
        <dbReference type="EMBL" id="MBG6123246.1"/>
    </source>
</evidence>
<dbReference type="GO" id="GO:0051607">
    <property type="term" value="P:defense response to virus"/>
    <property type="evidence" value="ECO:0007669"/>
    <property type="project" value="UniProtKB-KW"/>
</dbReference>
<evidence type="ECO:0000259" key="11">
    <source>
        <dbReference type="PROSITE" id="PS51643"/>
    </source>
</evidence>
<dbReference type="Gene3D" id="1.10.3210.30">
    <property type="match status" value="1"/>
</dbReference>
<dbReference type="RefSeq" id="WP_231375631.1">
    <property type="nucleotide sequence ID" value="NZ_CP046980.1"/>
</dbReference>
<dbReference type="InterPro" id="IPR038257">
    <property type="entry name" value="CRISPR-assoc_Cas3_HD_sf"/>
</dbReference>
<keyword evidence="5" id="KW-0547">Nucleotide-binding</keyword>
<evidence type="ECO:0000256" key="7">
    <source>
        <dbReference type="ARBA" id="ARBA00022806"/>
    </source>
</evidence>
<dbReference type="GO" id="GO:0046872">
    <property type="term" value="F:metal ion binding"/>
    <property type="evidence" value="ECO:0007669"/>
    <property type="project" value="UniProtKB-KW"/>
</dbReference>
<keyword evidence="13" id="KW-1185">Reference proteome</keyword>
<dbReference type="SMART" id="SM00487">
    <property type="entry name" value="DEXDc"/>
    <property type="match status" value="1"/>
</dbReference>
<evidence type="ECO:0000256" key="1">
    <source>
        <dbReference type="ARBA" id="ARBA00006847"/>
    </source>
</evidence>
<dbReference type="PANTHER" id="PTHR47963:SF9">
    <property type="entry name" value="CRISPR-ASSOCIATED ENDONUCLEASE_HELICASE CAS3"/>
    <property type="match status" value="1"/>
</dbReference>
<dbReference type="Pfam" id="PF00270">
    <property type="entry name" value="DEAD"/>
    <property type="match status" value="1"/>
</dbReference>
<dbReference type="InterPro" id="IPR006483">
    <property type="entry name" value="CRISPR-assoc_Cas3_HD"/>
</dbReference>
<comment type="similarity">
    <text evidence="1">In the N-terminal section; belongs to the CRISPR-associated nuclease Cas3-HD family.</text>
</comment>
<dbReference type="PROSITE" id="PS51192">
    <property type="entry name" value="HELICASE_ATP_BIND_1"/>
    <property type="match status" value="1"/>
</dbReference>